<evidence type="ECO:0000313" key="2">
    <source>
        <dbReference type="Proteomes" id="UP001278050"/>
    </source>
</evidence>
<organism evidence="1 2">
    <name type="scientific">Ectopseudomonas alcaliphila</name>
    <dbReference type="NCBI Taxonomy" id="101564"/>
    <lineage>
        <taxon>Bacteria</taxon>
        <taxon>Pseudomonadati</taxon>
        <taxon>Pseudomonadota</taxon>
        <taxon>Gammaproteobacteria</taxon>
        <taxon>Pseudomonadales</taxon>
        <taxon>Pseudomonadaceae</taxon>
        <taxon>Ectopseudomonas</taxon>
    </lineage>
</organism>
<gene>
    <name evidence="1" type="ORF">SIM71_19000</name>
</gene>
<dbReference type="Proteomes" id="UP001278050">
    <property type="component" value="Unassembled WGS sequence"/>
</dbReference>
<sequence length="121" mass="14213">MDHSKLFVEIDSLIEDCGVYPYSFFNILRHSENSNLDLIKQNEIWQDIKTEEWHDLRLEAYSLWAITDNGDLCWWNEKQTIAMNPRAQEYMALPVNPRQFIRLIGLGKVTGIFPSALWQPA</sequence>
<accession>A0ABU4Q5E1</accession>
<protein>
    <submittedName>
        <fullName evidence="1">Uncharacterized protein</fullName>
    </submittedName>
</protein>
<evidence type="ECO:0000313" key="1">
    <source>
        <dbReference type="EMBL" id="MDX5994155.1"/>
    </source>
</evidence>
<dbReference type="EMBL" id="JAWXXP010000001">
    <property type="protein sequence ID" value="MDX5994155.1"/>
    <property type="molecule type" value="Genomic_DNA"/>
</dbReference>
<proteinExistence type="predicted"/>
<dbReference type="RefSeq" id="WP_139202997.1">
    <property type="nucleotide sequence ID" value="NZ_CBCSET010000004.1"/>
</dbReference>
<reference evidence="1 2" key="1">
    <citation type="submission" date="2023-11" db="EMBL/GenBank/DDBJ databases">
        <title>MicrobeMod: A computational toolkit for identifying prokaryotic methylation and restriction-modification with nanopore sequencing.</title>
        <authorList>
            <person name="Crits-Christoph A."/>
            <person name="Kang S.C."/>
            <person name="Lee H."/>
            <person name="Ostrov N."/>
        </authorList>
    </citation>
    <scope>NUCLEOTIDE SEQUENCE [LARGE SCALE GENOMIC DNA]</scope>
    <source>
        <strain evidence="1 2">ATCC BAA-571</strain>
    </source>
</reference>
<name>A0ABU4Q5E1_9GAMM</name>
<comment type="caution">
    <text evidence="1">The sequence shown here is derived from an EMBL/GenBank/DDBJ whole genome shotgun (WGS) entry which is preliminary data.</text>
</comment>
<keyword evidence="2" id="KW-1185">Reference proteome</keyword>